<evidence type="ECO:0000313" key="2">
    <source>
        <dbReference type="EMBL" id="TNN64871.1"/>
    </source>
</evidence>
<gene>
    <name evidence="2" type="ORF">EYF80_024869</name>
</gene>
<keyword evidence="3" id="KW-1185">Reference proteome</keyword>
<comment type="caution">
    <text evidence="2">The sequence shown here is derived from an EMBL/GenBank/DDBJ whole genome shotgun (WGS) entry which is preliminary data.</text>
</comment>
<reference evidence="2 3" key="1">
    <citation type="submission" date="2019-03" db="EMBL/GenBank/DDBJ databases">
        <title>First draft genome of Liparis tanakae, snailfish: a comprehensive survey of snailfish specific genes.</title>
        <authorList>
            <person name="Kim W."/>
            <person name="Song I."/>
            <person name="Jeong J.-H."/>
            <person name="Kim D."/>
            <person name="Kim S."/>
            <person name="Ryu S."/>
            <person name="Song J.Y."/>
            <person name="Lee S.K."/>
        </authorList>
    </citation>
    <scope>NUCLEOTIDE SEQUENCE [LARGE SCALE GENOMIC DNA]</scope>
    <source>
        <tissue evidence="2">Muscle</tissue>
    </source>
</reference>
<evidence type="ECO:0000256" key="1">
    <source>
        <dbReference type="SAM" id="MobiDB-lite"/>
    </source>
</evidence>
<organism evidence="2 3">
    <name type="scientific">Liparis tanakae</name>
    <name type="common">Tanaka's snailfish</name>
    <dbReference type="NCBI Taxonomy" id="230148"/>
    <lineage>
        <taxon>Eukaryota</taxon>
        <taxon>Metazoa</taxon>
        <taxon>Chordata</taxon>
        <taxon>Craniata</taxon>
        <taxon>Vertebrata</taxon>
        <taxon>Euteleostomi</taxon>
        <taxon>Actinopterygii</taxon>
        <taxon>Neopterygii</taxon>
        <taxon>Teleostei</taxon>
        <taxon>Neoteleostei</taxon>
        <taxon>Acanthomorphata</taxon>
        <taxon>Eupercaria</taxon>
        <taxon>Perciformes</taxon>
        <taxon>Cottioidei</taxon>
        <taxon>Cottales</taxon>
        <taxon>Liparidae</taxon>
        <taxon>Liparis</taxon>
    </lineage>
</organism>
<dbReference type="Proteomes" id="UP000314294">
    <property type="component" value="Unassembled WGS sequence"/>
</dbReference>
<sequence>MHHVEASLQPVQPELPTANVPPRATATRGKTQPDISPFSPETDDIFTAEEDCNVVNVEAYINKTRAAALSTTGLSAAYAHLLKTLCNKFTDRRFVGGVKDPLITDSSNESGEQLLQPEEIHEPAILIRTLLMQAHGVELRLRDNCFSEEWMARELSSSTGASHQAVHHMPAHHSLSHLFGVTWYGGQQQETSAGSKNRCDRPIKMSDLHCPTLLLPRQPERVLSCLPQGAGRGGGAQRAWEIR</sequence>
<feature type="region of interest" description="Disordered" evidence="1">
    <location>
        <begin position="1"/>
        <end position="43"/>
    </location>
</feature>
<evidence type="ECO:0000313" key="3">
    <source>
        <dbReference type="Proteomes" id="UP000314294"/>
    </source>
</evidence>
<dbReference type="AlphaFoldDB" id="A0A4Z2HGZ1"/>
<name>A0A4Z2HGZ1_9TELE</name>
<accession>A0A4Z2HGZ1</accession>
<protein>
    <submittedName>
        <fullName evidence="2">Uncharacterized protein</fullName>
    </submittedName>
</protein>
<dbReference type="EMBL" id="SRLO01000244">
    <property type="protein sequence ID" value="TNN64871.1"/>
    <property type="molecule type" value="Genomic_DNA"/>
</dbReference>
<proteinExistence type="predicted"/>